<reference evidence="1 2" key="1">
    <citation type="journal article" date="2019" name="Sci. Rep.">
        <title>Orb-weaving spider Araneus ventricosus genome elucidates the spidroin gene catalogue.</title>
        <authorList>
            <person name="Kono N."/>
            <person name="Nakamura H."/>
            <person name="Ohtoshi R."/>
            <person name="Moran D.A.P."/>
            <person name="Shinohara A."/>
            <person name="Yoshida Y."/>
            <person name="Fujiwara M."/>
            <person name="Mori M."/>
            <person name="Tomita M."/>
            <person name="Arakawa K."/>
        </authorList>
    </citation>
    <scope>NUCLEOTIDE SEQUENCE [LARGE SCALE GENOMIC DNA]</scope>
</reference>
<gene>
    <name evidence="1" type="ORF">AVEN_244969_1</name>
</gene>
<protein>
    <submittedName>
        <fullName evidence="1">Uncharacterized protein</fullName>
    </submittedName>
</protein>
<proteinExistence type="predicted"/>
<keyword evidence="2" id="KW-1185">Reference proteome</keyword>
<evidence type="ECO:0000313" key="1">
    <source>
        <dbReference type="EMBL" id="GBM35898.1"/>
    </source>
</evidence>
<accession>A0A4Y2F5P5</accession>
<dbReference type="Proteomes" id="UP000499080">
    <property type="component" value="Unassembled WGS sequence"/>
</dbReference>
<evidence type="ECO:0000313" key="2">
    <source>
        <dbReference type="Proteomes" id="UP000499080"/>
    </source>
</evidence>
<dbReference type="EMBL" id="BGPR01000797">
    <property type="protein sequence ID" value="GBM35898.1"/>
    <property type="molecule type" value="Genomic_DNA"/>
</dbReference>
<comment type="caution">
    <text evidence="1">The sequence shown here is derived from an EMBL/GenBank/DDBJ whole genome shotgun (WGS) entry which is preliminary data.</text>
</comment>
<sequence length="87" mass="10030">MHYSSEVKPYGQAALSASPICRFREEERVFCLLVTFRQQGLTPFRVEGPAKEQGPRIMVTLPNECSNNYWMRKDSPSEKAFFAQEIV</sequence>
<dbReference type="AlphaFoldDB" id="A0A4Y2F5P5"/>
<name>A0A4Y2F5P5_ARAVE</name>
<organism evidence="1 2">
    <name type="scientific">Araneus ventricosus</name>
    <name type="common">Orbweaver spider</name>
    <name type="synonym">Epeira ventricosa</name>
    <dbReference type="NCBI Taxonomy" id="182803"/>
    <lineage>
        <taxon>Eukaryota</taxon>
        <taxon>Metazoa</taxon>
        <taxon>Ecdysozoa</taxon>
        <taxon>Arthropoda</taxon>
        <taxon>Chelicerata</taxon>
        <taxon>Arachnida</taxon>
        <taxon>Araneae</taxon>
        <taxon>Araneomorphae</taxon>
        <taxon>Entelegynae</taxon>
        <taxon>Araneoidea</taxon>
        <taxon>Araneidae</taxon>
        <taxon>Araneus</taxon>
    </lineage>
</organism>